<feature type="transmembrane region" description="Helical" evidence="14">
    <location>
        <begin position="25"/>
        <end position="48"/>
    </location>
</feature>
<dbReference type="AlphaFoldDB" id="A0AAV2ZWI8"/>
<keyword evidence="17" id="KW-1185">Reference proteome</keyword>
<evidence type="ECO:0000256" key="8">
    <source>
        <dbReference type="ARBA" id="ARBA00023136"/>
    </source>
</evidence>
<keyword evidence="12 13" id="KW-0807">Transducer</keyword>
<feature type="transmembrane region" description="Helical" evidence="14">
    <location>
        <begin position="60"/>
        <end position="82"/>
    </location>
</feature>
<keyword evidence="7 13" id="KW-0297">G-protein coupled receptor</keyword>
<keyword evidence="10 13" id="KW-0675">Receptor</keyword>
<evidence type="ECO:0000313" key="17">
    <source>
        <dbReference type="Proteomes" id="UP001181693"/>
    </source>
</evidence>
<keyword evidence="5 14" id="KW-0552">Olfaction</keyword>
<dbReference type="Gene3D" id="1.20.1070.10">
    <property type="entry name" value="Rhodopsin 7-helix transmembrane proteins"/>
    <property type="match status" value="1"/>
</dbReference>
<dbReference type="PANTHER" id="PTHR24242">
    <property type="entry name" value="G-PROTEIN COUPLED RECEPTOR"/>
    <property type="match status" value="1"/>
</dbReference>
<evidence type="ECO:0000256" key="4">
    <source>
        <dbReference type="ARBA" id="ARBA00022692"/>
    </source>
</evidence>
<evidence type="ECO:0000313" key="16">
    <source>
        <dbReference type="EMBL" id="DBA22921.1"/>
    </source>
</evidence>
<keyword evidence="3 14" id="KW-0716">Sensory transduction</keyword>
<sequence>MVIKNETLVVHFIILGFPGSSALQYVLFVLLLFTFVLTILSNIIIMIITRTERNLHKPMYFYLCNFAMLEICYVSVTVPKILATITLEGRLISVTGCITQLFFFFFLSSTECFLLGVMAFDRYLAICNPLHYPVLMNTDMCQNLSICSWFVGFSTTFPPIFLISQLPFCSNEINHFFCDAPPLLKNSCVDTYLNDLLDFICASLVIVTSFTITLFSYVYIITAIMKMPSTAGRSKAFSTCGSHLTVVFIYYITVIFMYVRPKVGFTFTLNRVVGVFYVIITPILNPIIYCLRNKEVKDSVKKRFFMLKRL</sequence>
<dbReference type="Proteomes" id="UP001181693">
    <property type="component" value="Unassembled WGS sequence"/>
</dbReference>
<dbReference type="PRINTS" id="PR00237">
    <property type="entry name" value="GPCRRHODOPSN"/>
</dbReference>
<dbReference type="CDD" id="cd13954">
    <property type="entry name" value="7tmA_OR"/>
    <property type="match status" value="1"/>
</dbReference>
<evidence type="ECO:0000256" key="6">
    <source>
        <dbReference type="ARBA" id="ARBA00022989"/>
    </source>
</evidence>
<protein>
    <recommendedName>
        <fullName evidence="14">Olfactory receptor</fullName>
    </recommendedName>
</protein>
<evidence type="ECO:0000256" key="2">
    <source>
        <dbReference type="ARBA" id="ARBA00022475"/>
    </source>
</evidence>
<dbReference type="InterPro" id="IPR000725">
    <property type="entry name" value="Olfact_rcpt"/>
</dbReference>
<keyword evidence="4 13" id="KW-0812">Transmembrane</keyword>
<accession>A0AAV2ZWI8</accession>
<evidence type="ECO:0000259" key="15">
    <source>
        <dbReference type="PROSITE" id="PS50262"/>
    </source>
</evidence>
<feature type="transmembrane region" description="Helical" evidence="14">
    <location>
        <begin position="102"/>
        <end position="125"/>
    </location>
</feature>
<proteinExistence type="inferred from homology"/>
<dbReference type="PROSITE" id="PS00237">
    <property type="entry name" value="G_PROTEIN_RECEP_F1_1"/>
    <property type="match status" value="1"/>
</dbReference>
<dbReference type="InterPro" id="IPR017452">
    <property type="entry name" value="GPCR_Rhodpsn_7TM"/>
</dbReference>
<evidence type="ECO:0000256" key="5">
    <source>
        <dbReference type="ARBA" id="ARBA00022725"/>
    </source>
</evidence>
<evidence type="ECO:0000256" key="13">
    <source>
        <dbReference type="RuleBase" id="RU000688"/>
    </source>
</evidence>
<reference evidence="16" key="1">
    <citation type="thesis" date="2020" institute="ProQuest LLC" country="789 East Eisenhower Parkway, Ann Arbor, MI, USA">
        <title>Comparative Genomics and Chromosome Evolution.</title>
        <authorList>
            <person name="Mudd A.B."/>
        </authorList>
    </citation>
    <scope>NUCLEOTIDE SEQUENCE</scope>
    <source>
        <strain evidence="16">1538</strain>
        <tissue evidence="16">Blood</tissue>
    </source>
</reference>
<dbReference type="PANTHER" id="PTHR24242:SF405">
    <property type="entry name" value="OLFACTORY RECEPTOR"/>
    <property type="match status" value="1"/>
</dbReference>
<comment type="subcellular location">
    <subcellularLocation>
        <location evidence="1 14">Cell membrane</location>
        <topology evidence="1 14">Multi-pass membrane protein</topology>
    </subcellularLocation>
</comment>
<feature type="transmembrane region" description="Helical" evidence="14">
    <location>
        <begin position="146"/>
        <end position="166"/>
    </location>
</feature>
<gene>
    <name evidence="16" type="ORF">GDO54_013909</name>
</gene>
<dbReference type="SUPFAM" id="SSF81321">
    <property type="entry name" value="Family A G protein-coupled receptor-like"/>
    <property type="match status" value="1"/>
</dbReference>
<feature type="transmembrane region" description="Helical" evidence="14">
    <location>
        <begin position="236"/>
        <end position="259"/>
    </location>
</feature>
<evidence type="ECO:0000256" key="11">
    <source>
        <dbReference type="ARBA" id="ARBA00023180"/>
    </source>
</evidence>
<comment type="similarity">
    <text evidence="13">Belongs to the G-protein coupled receptor 1 family.</text>
</comment>
<evidence type="ECO:0000256" key="14">
    <source>
        <dbReference type="RuleBase" id="RU363047"/>
    </source>
</evidence>
<dbReference type="PROSITE" id="PS50262">
    <property type="entry name" value="G_PROTEIN_RECEP_F1_2"/>
    <property type="match status" value="1"/>
</dbReference>
<dbReference type="InterPro" id="IPR000276">
    <property type="entry name" value="GPCR_Rhodpsn"/>
</dbReference>
<keyword evidence="2 14" id="KW-1003">Cell membrane</keyword>
<evidence type="ECO:0000256" key="12">
    <source>
        <dbReference type="ARBA" id="ARBA00023224"/>
    </source>
</evidence>
<keyword evidence="6 14" id="KW-1133">Transmembrane helix</keyword>
<feature type="domain" description="G-protein coupled receptors family 1 profile" evidence="15">
    <location>
        <begin position="41"/>
        <end position="289"/>
    </location>
</feature>
<dbReference type="InterPro" id="IPR050939">
    <property type="entry name" value="Olfactory_GPCR1"/>
</dbReference>
<keyword evidence="9" id="KW-1015">Disulfide bond</keyword>
<dbReference type="FunFam" id="1.20.1070.10:FF:000001">
    <property type="entry name" value="Olfactory receptor"/>
    <property type="match status" value="1"/>
</dbReference>
<dbReference type="PRINTS" id="PR00245">
    <property type="entry name" value="OLFACTORYR"/>
</dbReference>
<dbReference type="GO" id="GO:0005886">
    <property type="term" value="C:plasma membrane"/>
    <property type="evidence" value="ECO:0007669"/>
    <property type="project" value="UniProtKB-SubCell"/>
</dbReference>
<evidence type="ECO:0000256" key="1">
    <source>
        <dbReference type="ARBA" id="ARBA00004651"/>
    </source>
</evidence>
<name>A0AAV2ZWI8_PYXAD</name>
<evidence type="ECO:0000256" key="9">
    <source>
        <dbReference type="ARBA" id="ARBA00023157"/>
    </source>
</evidence>
<comment type="caution">
    <text evidence="16">The sequence shown here is derived from an EMBL/GenBank/DDBJ whole genome shotgun (WGS) entry which is preliminary data.</text>
</comment>
<feature type="transmembrane region" description="Helical" evidence="14">
    <location>
        <begin position="196"/>
        <end position="224"/>
    </location>
</feature>
<evidence type="ECO:0000256" key="10">
    <source>
        <dbReference type="ARBA" id="ARBA00023170"/>
    </source>
</evidence>
<organism evidence="16 17">
    <name type="scientific">Pyxicephalus adspersus</name>
    <name type="common">African bullfrog</name>
    <dbReference type="NCBI Taxonomy" id="30357"/>
    <lineage>
        <taxon>Eukaryota</taxon>
        <taxon>Metazoa</taxon>
        <taxon>Chordata</taxon>
        <taxon>Craniata</taxon>
        <taxon>Vertebrata</taxon>
        <taxon>Euteleostomi</taxon>
        <taxon>Amphibia</taxon>
        <taxon>Batrachia</taxon>
        <taxon>Anura</taxon>
        <taxon>Neobatrachia</taxon>
        <taxon>Ranoidea</taxon>
        <taxon>Pyxicephalidae</taxon>
        <taxon>Pyxicephalinae</taxon>
        <taxon>Pyxicephalus</taxon>
    </lineage>
</organism>
<dbReference type="Pfam" id="PF13853">
    <property type="entry name" value="7tm_4"/>
    <property type="match status" value="1"/>
</dbReference>
<evidence type="ECO:0000256" key="7">
    <source>
        <dbReference type="ARBA" id="ARBA00023040"/>
    </source>
</evidence>
<dbReference type="GO" id="GO:0004930">
    <property type="term" value="F:G protein-coupled receptor activity"/>
    <property type="evidence" value="ECO:0007669"/>
    <property type="project" value="UniProtKB-KW"/>
</dbReference>
<feature type="transmembrane region" description="Helical" evidence="14">
    <location>
        <begin position="271"/>
        <end position="291"/>
    </location>
</feature>
<keyword evidence="11" id="KW-0325">Glycoprotein</keyword>
<keyword evidence="8 14" id="KW-0472">Membrane</keyword>
<evidence type="ECO:0000256" key="3">
    <source>
        <dbReference type="ARBA" id="ARBA00022606"/>
    </source>
</evidence>
<dbReference type="GO" id="GO:0004984">
    <property type="term" value="F:olfactory receptor activity"/>
    <property type="evidence" value="ECO:0007669"/>
    <property type="project" value="InterPro"/>
</dbReference>
<dbReference type="EMBL" id="DYDO01000006">
    <property type="protein sequence ID" value="DBA22921.1"/>
    <property type="molecule type" value="Genomic_DNA"/>
</dbReference>